<dbReference type="KEGG" id="orm:HTY61_09420"/>
<accession>A0A6N1VHL7</accession>
<dbReference type="Proteomes" id="UP000509367">
    <property type="component" value="Chromosome"/>
</dbReference>
<feature type="domain" description="Sulfatase-modifying factor enzyme-like" evidence="1">
    <location>
        <begin position="37"/>
        <end position="271"/>
    </location>
</feature>
<dbReference type="InterPro" id="IPR016187">
    <property type="entry name" value="CTDL_fold"/>
</dbReference>
<organism evidence="2 3">
    <name type="scientific">Oricola thermophila</name>
    <dbReference type="NCBI Taxonomy" id="2742145"/>
    <lineage>
        <taxon>Bacteria</taxon>
        <taxon>Pseudomonadati</taxon>
        <taxon>Pseudomonadota</taxon>
        <taxon>Alphaproteobacteria</taxon>
        <taxon>Hyphomicrobiales</taxon>
        <taxon>Ahrensiaceae</taxon>
        <taxon>Oricola</taxon>
    </lineage>
</organism>
<dbReference type="PANTHER" id="PTHR23150:SF19">
    <property type="entry name" value="FORMYLGLYCINE-GENERATING ENZYME"/>
    <property type="match status" value="1"/>
</dbReference>
<sequence>MSFCHAWIEGTAAVAVAASLGATGAAWFDRAAPLPPAPETVVVAAGTFGFEPTGEFVRGGAGYDPGERRVTLRRPVEIMKHQVGLGEYRACVDDGRCEPPEARTQDPDAPVTGVSFLDAGAYADWLSERRGETWRLPTAEEWAHVAAERFAGEVFSRGDDPDNPAVAWLRRYEEQVLFDREADPIVHPRGHFGPNSNGVHDIGGNVWEWTSACYTRTADDSAGGASRYENCGIRVAEGAHRAYMTAFIRDGRSGGCAVGTPPDHLGFRLVREDDAFPFLAALRSRIAAAFDR</sequence>
<evidence type="ECO:0000313" key="2">
    <source>
        <dbReference type="EMBL" id="QKV18649.1"/>
    </source>
</evidence>
<dbReference type="InterPro" id="IPR042095">
    <property type="entry name" value="SUMF_sf"/>
</dbReference>
<dbReference type="InterPro" id="IPR005532">
    <property type="entry name" value="SUMF_dom"/>
</dbReference>
<protein>
    <submittedName>
        <fullName evidence="2">SUMF1/EgtB/PvdO family nonheme iron enzyme</fullName>
    </submittedName>
</protein>
<dbReference type="SUPFAM" id="SSF56436">
    <property type="entry name" value="C-type lectin-like"/>
    <property type="match status" value="1"/>
</dbReference>
<gene>
    <name evidence="2" type="ORF">HTY61_09420</name>
</gene>
<keyword evidence="3" id="KW-1185">Reference proteome</keyword>
<dbReference type="Pfam" id="PF03781">
    <property type="entry name" value="FGE-sulfatase"/>
    <property type="match status" value="1"/>
</dbReference>
<dbReference type="Gene3D" id="3.90.1580.10">
    <property type="entry name" value="paralog of FGE (formylglycine-generating enzyme)"/>
    <property type="match status" value="1"/>
</dbReference>
<name>A0A6N1VHL7_9HYPH</name>
<dbReference type="RefSeq" id="WP_175276542.1">
    <property type="nucleotide sequence ID" value="NZ_CP054836.1"/>
</dbReference>
<proteinExistence type="predicted"/>
<dbReference type="GO" id="GO:0120147">
    <property type="term" value="F:formylglycine-generating oxidase activity"/>
    <property type="evidence" value="ECO:0007669"/>
    <property type="project" value="TreeGrafter"/>
</dbReference>
<dbReference type="InterPro" id="IPR051043">
    <property type="entry name" value="Sulfatase_Mod_Factor_Kinase"/>
</dbReference>
<dbReference type="PANTHER" id="PTHR23150">
    <property type="entry name" value="SULFATASE MODIFYING FACTOR 1, 2"/>
    <property type="match status" value="1"/>
</dbReference>
<dbReference type="EMBL" id="CP054836">
    <property type="protein sequence ID" value="QKV18649.1"/>
    <property type="molecule type" value="Genomic_DNA"/>
</dbReference>
<dbReference type="AlphaFoldDB" id="A0A6N1VHL7"/>
<evidence type="ECO:0000259" key="1">
    <source>
        <dbReference type="Pfam" id="PF03781"/>
    </source>
</evidence>
<evidence type="ECO:0000313" key="3">
    <source>
        <dbReference type="Proteomes" id="UP000509367"/>
    </source>
</evidence>
<reference evidence="2 3" key="1">
    <citation type="submission" date="2020-06" db="EMBL/GenBank/DDBJ databases">
        <title>Oricola thermophila sp. nov. isolated from a tidal sediments.</title>
        <authorList>
            <person name="Kwon K.K."/>
            <person name="Yang S.-H."/>
            <person name="Park M.-J."/>
        </authorList>
    </citation>
    <scope>NUCLEOTIDE SEQUENCE [LARGE SCALE GENOMIC DNA]</scope>
    <source>
        <strain evidence="2 3">MEBiC13590</strain>
    </source>
</reference>